<dbReference type="EMBL" id="JAYJLD010000001">
    <property type="protein sequence ID" value="MEB3100356.1"/>
    <property type="molecule type" value="Genomic_DNA"/>
</dbReference>
<gene>
    <name evidence="1" type="ORF">VF724_01615</name>
</gene>
<organism evidence="1 2">
    <name type="scientific">Ferviditalea candida</name>
    <dbReference type="NCBI Taxonomy" id="3108399"/>
    <lineage>
        <taxon>Bacteria</taxon>
        <taxon>Bacillati</taxon>
        <taxon>Bacillota</taxon>
        <taxon>Bacilli</taxon>
        <taxon>Bacillales</taxon>
        <taxon>Paenibacillaceae</taxon>
        <taxon>Ferviditalea</taxon>
    </lineage>
</organism>
<dbReference type="Proteomes" id="UP001310386">
    <property type="component" value="Unassembled WGS sequence"/>
</dbReference>
<keyword evidence="2" id="KW-1185">Reference proteome</keyword>
<dbReference type="SUPFAM" id="SSF82171">
    <property type="entry name" value="DPP6 N-terminal domain-like"/>
    <property type="match status" value="1"/>
</dbReference>
<dbReference type="RefSeq" id="WP_371752453.1">
    <property type="nucleotide sequence ID" value="NZ_JAYJLD010000001.1"/>
</dbReference>
<reference evidence="1" key="1">
    <citation type="submission" date="2023-12" db="EMBL/GenBank/DDBJ databases">
        <title>Fervidustalea candida gen. nov., sp. nov., a novel member of the family Paenibacillaceae isolated from a geothermal area.</title>
        <authorList>
            <person name="Li W.-J."/>
            <person name="Jiao J.-Y."/>
            <person name="Chen Y."/>
        </authorList>
    </citation>
    <scope>NUCLEOTIDE SEQUENCE</scope>
    <source>
        <strain evidence="1">SYSU GA230002</strain>
    </source>
</reference>
<accession>A0ABU5ZGC6</accession>
<sequence length="332" mass="38481">MLFANQPDNVAPDFYSRGSLSDNRGTLSINSFSQGNALVYDLREKTSLRLERKFINIWPYWGIARSPDGKMFWHNHRLYDVRGTEVASLERKELSTGPFWSPDSRYSVYPYALDDSPDNWMDGGDIDVLAPQAFILMDRAGKPVQAVQAEQPGMHVELAGWLPDRNEAVLQYYRLNRKKPVNEQKQEIAYKILSIETGQLSELKSAELEQFEQVDRVMKGIADEPVFFVDRKKGLYWHPERPSVYIGELNQGELVWRIDAYSHLTSQLYIFCAADKKVKMISVKYSLLNNRLYLNRWAVRLVYPNRLVFLYLAGYECSNLTNSKIRFLVVRG</sequence>
<evidence type="ECO:0000313" key="1">
    <source>
        <dbReference type="EMBL" id="MEB3100356.1"/>
    </source>
</evidence>
<evidence type="ECO:0000313" key="2">
    <source>
        <dbReference type="Proteomes" id="UP001310386"/>
    </source>
</evidence>
<name>A0ABU5ZGC6_9BACL</name>
<evidence type="ECO:0008006" key="3">
    <source>
        <dbReference type="Google" id="ProtNLM"/>
    </source>
</evidence>
<comment type="caution">
    <text evidence="1">The sequence shown here is derived from an EMBL/GenBank/DDBJ whole genome shotgun (WGS) entry which is preliminary data.</text>
</comment>
<proteinExistence type="predicted"/>
<protein>
    <recommendedName>
        <fullName evidence="3">Protein TolB</fullName>
    </recommendedName>
</protein>